<dbReference type="AlphaFoldDB" id="A0A6A6TIF9"/>
<dbReference type="EMBL" id="MU004315">
    <property type="protein sequence ID" value="KAF2658414.1"/>
    <property type="molecule type" value="Genomic_DNA"/>
</dbReference>
<dbReference type="Proteomes" id="UP000799324">
    <property type="component" value="Unassembled WGS sequence"/>
</dbReference>
<evidence type="ECO:0000313" key="1">
    <source>
        <dbReference type="EMBL" id="KAF2658414.1"/>
    </source>
</evidence>
<name>A0A6A6TIF9_9PLEO</name>
<keyword evidence="2" id="KW-1185">Reference proteome</keyword>
<reference evidence="1" key="1">
    <citation type="journal article" date="2020" name="Stud. Mycol.">
        <title>101 Dothideomycetes genomes: a test case for predicting lifestyles and emergence of pathogens.</title>
        <authorList>
            <person name="Haridas S."/>
            <person name="Albert R."/>
            <person name="Binder M."/>
            <person name="Bloem J."/>
            <person name="Labutti K."/>
            <person name="Salamov A."/>
            <person name="Andreopoulos B."/>
            <person name="Baker S."/>
            <person name="Barry K."/>
            <person name="Bills G."/>
            <person name="Bluhm B."/>
            <person name="Cannon C."/>
            <person name="Castanera R."/>
            <person name="Culley D."/>
            <person name="Daum C."/>
            <person name="Ezra D."/>
            <person name="Gonzalez J."/>
            <person name="Henrissat B."/>
            <person name="Kuo A."/>
            <person name="Liang C."/>
            <person name="Lipzen A."/>
            <person name="Lutzoni F."/>
            <person name="Magnuson J."/>
            <person name="Mondo S."/>
            <person name="Nolan M."/>
            <person name="Ohm R."/>
            <person name="Pangilinan J."/>
            <person name="Park H.-J."/>
            <person name="Ramirez L."/>
            <person name="Alfaro M."/>
            <person name="Sun H."/>
            <person name="Tritt A."/>
            <person name="Yoshinaga Y."/>
            <person name="Zwiers L.-H."/>
            <person name="Turgeon B."/>
            <person name="Goodwin S."/>
            <person name="Spatafora J."/>
            <person name="Crous P."/>
            <person name="Grigoriev I."/>
        </authorList>
    </citation>
    <scope>NUCLEOTIDE SEQUENCE</scope>
    <source>
        <strain evidence="1">CBS 122681</strain>
    </source>
</reference>
<gene>
    <name evidence="1" type="ORF">K491DRAFT_690156</name>
</gene>
<evidence type="ECO:0000313" key="2">
    <source>
        <dbReference type="Proteomes" id="UP000799324"/>
    </source>
</evidence>
<accession>A0A6A6TIF9</accession>
<proteinExistence type="predicted"/>
<sequence>MPDVHSLGIGRHLDSRCEAQCGADQVETSSSSYRHRALPRSLMTFVQALMDSGHAPKVASGRSLQVIQTPSTHSTDYWVTEPQNCVCILDRLAKSYIRRGHIRPRIVLSSVHAGKVRRIPYPHPDRQRTSLSRVSDPYSNLRCRFLVQTPK</sequence>
<protein>
    <submittedName>
        <fullName evidence="1">Uncharacterized protein</fullName>
    </submittedName>
</protein>
<organism evidence="1 2">
    <name type="scientific">Lophiostoma macrostomum CBS 122681</name>
    <dbReference type="NCBI Taxonomy" id="1314788"/>
    <lineage>
        <taxon>Eukaryota</taxon>
        <taxon>Fungi</taxon>
        <taxon>Dikarya</taxon>
        <taxon>Ascomycota</taxon>
        <taxon>Pezizomycotina</taxon>
        <taxon>Dothideomycetes</taxon>
        <taxon>Pleosporomycetidae</taxon>
        <taxon>Pleosporales</taxon>
        <taxon>Lophiostomataceae</taxon>
        <taxon>Lophiostoma</taxon>
    </lineage>
</organism>